<dbReference type="HOGENOM" id="CLU_016058_2_1_1"/>
<evidence type="ECO:0000259" key="2">
    <source>
        <dbReference type="SMART" id="SM00906"/>
    </source>
</evidence>
<keyword evidence="1" id="KW-0539">Nucleus</keyword>
<dbReference type="EMBL" id="AMGX01000012">
    <property type="protein sequence ID" value="EXJ69162.1"/>
    <property type="molecule type" value="Genomic_DNA"/>
</dbReference>
<feature type="domain" description="Xylanolytic transcriptional activator regulatory" evidence="2">
    <location>
        <begin position="133"/>
        <end position="207"/>
    </location>
</feature>
<organism evidence="3 4">
    <name type="scientific">Cladophialophora psammophila CBS 110553</name>
    <dbReference type="NCBI Taxonomy" id="1182543"/>
    <lineage>
        <taxon>Eukaryota</taxon>
        <taxon>Fungi</taxon>
        <taxon>Dikarya</taxon>
        <taxon>Ascomycota</taxon>
        <taxon>Pezizomycotina</taxon>
        <taxon>Eurotiomycetes</taxon>
        <taxon>Chaetothyriomycetidae</taxon>
        <taxon>Chaetothyriales</taxon>
        <taxon>Herpotrichiellaceae</taxon>
        <taxon>Cladophialophora</taxon>
    </lineage>
</organism>
<evidence type="ECO:0000313" key="4">
    <source>
        <dbReference type="Proteomes" id="UP000019471"/>
    </source>
</evidence>
<name>W9WLU6_9EURO</name>
<reference evidence="3 4" key="1">
    <citation type="submission" date="2013-03" db="EMBL/GenBank/DDBJ databases">
        <title>The Genome Sequence of Cladophialophora psammophila CBS 110553.</title>
        <authorList>
            <consortium name="The Broad Institute Genomics Platform"/>
            <person name="Cuomo C."/>
            <person name="de Hoog S."/>
            <person name="Gorbushina A."/>
            <person name="Walker B."/>
            <person name="Young S.K."/>
            <person name="Zeng Q."/>
            <person name="Gargeya S."/>
            <person name="Fitzgerald M."/>
            <person name="Haas B."/>
            <person name="Abouelleil A."/>
            <person name="Allen A.W."/>
            <person name="Alvarado L."/>
            <person name="Arachchi H.M."/>
            <person name="Berlin A.M."/>
            <person name="Chapman S.B."/>
            <person name="Gainer-Dewar J."/>
            <person name="Goldberg J."/>
            <person name="Griggs A."/>
            <person name="Gujja S."/>
            <person name="Hansen M."/>
            <person name="Howarth C."/>
            <person name="Imamovic A."/>
            <person name="Ireland A."/>
            <person name="Larimer J."/>
            <person name="McCowan C."/>
            <person name="Murphy C."/>
            <person name="Pearson M."/>
            <person name="Poon T.W."/>
            <person name="Priest M."/>
            <person name="Roberts A."/>
            <person name="Saif S."/>
            <person name="Shea T."/>
            <person name="Sisk P."/>
            <person name="Sykes S."/>
            <person name="Wortman J."/>
            <person name="Nusbaum C."/>
            <person name="Birren B."/>
        </authorList>
    </citation>
    <scope>NUCLEOTIDE SEQUENCE [LARGE SCALE GENOMIC DNA]</scope>
    <source>
        <strain evidence="3 4">CBS 110553</strain>
    </source>
</reference>
<dbReference type="RefSeq" id="XP_007746872.1">
    <property type="nucleotide sequence ID" value="XM_007748682.1"/>
</dbReference>
<proteinExistence type="predicted"/>
<dbReference type="InterPro" id="IPR007219">
    <property type="entry name" value="XnlR_reg_dom"/>
</dbReference>
<sequence length="504" mass="56232">METRLSTLRASEPDAKDAWLYTRRFFEAAPGAKFGVVQRSWFETRLRAHTNSPNRDDEPAWYALRNVIFATGSRLHLAKTTTFREACQISWGWFENALSVHTEILYFKTSILGLQALTLMAYFVDELGSPALEYMLCSNALRLACSKGLHRQAVSSWNLTPQEACQRDWIFWAIYCLEKSIALRSGRPSITDDDDISCQIPIYGPPGSAVDVVFCNLWIRFAQLSSLVSKRLSSVQAFRRTTSATIDNVIDLDQQLRSLKDSMAYIFCVDAPINPSSLPAGMSLNQALDVQFTYYDLLSHIHTALTYPWSQAMLRPQENDKHRKQIETSCSIVADAARSIILATKWVHLDANCSVLSAFTASIQAVINLFIHILQYPENPSVQWDLSLLDIGAGHFARLEFATRSQISISFVKDIASLARAAVRRAKNGPVTCGGSTGVRTLANLDSVSSESDMVGGPNHSQPTGMNQEAFDIELSDFQPENLSMLLPGIDLDGGMTDFFNWEQ</sequence>
<keyword evidence="4" id="KW-1185">Reference proteome</keyword>
<comment type="caution">
    <text evidence="3">The sequence shown here is derived from an EMBL/GenBank/DDBJ whole genome shotgun (WGS) entry which is preliminary data.</text>
</comment>
<dbReference type="GO" id="GO:0003700">
    <property type="term" value="F:DNA-binding transcription factor activity"/>
    <property type="evidence" value="ECO:0007669"/>
    <property type="project" value="InterPro"/>
</dbReference>
<dbReference type="InterPro" id="IPR050987">
    <property type="entry name" value="AtrR-like"/>
</dbReference>
<evidence type="ECO:0000256" key="1">
    <source>
        <dbReference type="ARBA" id="ARBA00023242"/>
    </source>
</evidence>
<dbReference type="Proteomes" id="UP000019471">
    <property type="component" value="Unassembled WGS sequence"/>
</dbReference>
<dbReference type="GO" id="GO:0006351">
    <property type="term" value="P:DNA-templated transcription"/>
    <property type="evidence" value="ECO:0007669"/>
    <property type="project" value="InterPro"/>
</dbReference>
<dbReference type="GO" id="GO:0003677">
    <property type="term" value="F:DNA binding"/>
    <property type="evidence" value="ECO:0007669"/>
    <property type="project" value="InterPro"/>
</dbReference>
<dbReference type="SMART" id="SM00906">
    <property type="entry name" value="Fungal_trans"/>
    <property type="match status" value="1"/>
</dbReference>
<dbReference type="PANTHER" id="PTHR46910:SF25">
    <property type="entry name" value="ABC-TRANSPORTER-REGULATING TRANSCRIPTION FACTOR"/>
    <property type="match status" value="1"/>
</dbReference>
<gene>
    <name evidence="3" type="ORF">A1O5_08097</name>
</gene>
<dbReference type="AlphaFoldDB" id="W9WLU6"/>
<dbReference type="GeneID" id="19192799"/>
<dbReference type="PANTHER" id="PTHR46910">
    <property type="entry name" value="TRANSCRIPTION FACTOR PDR1"/>
    <property type="match status" value="1"/>
</dbReference>
<dbReference type="eggNOG" id="ENOG502QZJZ">
    <property type="taxonomic scope" value="Eukaryota"/>
</dbReference>
<accession>W9WLU6</accession>
<dbReference type="OrthoDB" id="39175at2759"/>
<protein>
    <recommendedName>
        <fullName evidence="2">Xylanolytic transcriptional activator regulatory domain-containing protein</fullName>
    </recommendedName>
</protein>
<evidence type="ECO:0000313" key="3">
    <source>
        <dbReference type="EMBL" id="EXJ69162.1"/>
    </source>
</evidence>
<dbReference type="GO" id="GO:0008270">
    <property type="term" value="F:zinc ion binding"/>
    <property type="evidence" value="ECO:0007669"/>
    <property type="project" value="InterPro"/>
</dbReference>
<dbReference type="CDD" id="cd12148">
    <property type="entry name" value="fungal_TF_MHR"/>
    <property type="match status" value="1"/>
</dbReference>
<dbReference type="Pfam" id="PF04082">
    <property type="entry name" value="Fungal_trans"/>
    <property type="match status" value="1"/>
</dbReference>